<sequence>MRIKILKSLVFATAIFLTGCSIKEPVKPQAVNFTIISPMIKINDAGFIKTTKNSTKLQVYSSGMAIFEISIIDRICMNGVCKDELKFNQEFFGRLHYRGFLNDILKSNPIYSSRNLVTTDCGFEQNLSYLTYKICNNETFYKDSKNKIKMLIRNIH</sequence>
<dbReference type="RefSeq" id="WP_106870671.1">
    <property type="nucleotide sequence ID" value="NZ_CP053841.1"/>
</dbReference>
<gene>
    <name evidence="1" type="ORF">CQ405_03450</name>
</gene>
<evidence type="ECO:0000313" key="2">
    <source>
        <dbReference type="Proteomes" id="UP000240535"/>
    </source>
</evidence>
<dbReference type="PROSITE" id="PS51257">
    <property type="entry name" value="PROKAR_LIPOPROTEIN"/>
    <property type="match status" value="1"/>
</dbReference>
<protein>
    <recommendedName>
        <fullName evidence="3">Lipoprotein</fullName>
    </recommendedName>
</protein>
<reference evidence="2" key="1">
    <citation type="submission" date="2017-10" db="EMBL/GenBank/DDBJ databases">
        <title>Campylobacter species from seals.</title>
        <authorList>
            <person name="Gilbert M.J."/>
            <person name="Zomer A.L."/>
            <person name="Timmerman A.J."/>
            <person name="Duim B."/>
            <person name="Wagenaar J.A."/>
        </authorList>
    </citation>
    <scope>NUCLEOTIDE SEQUENCE [LARGE SCALE GENOMIC DNA]</scope>
    <source>
        <strain evidence="2">17S00004-5</strain>
    </source>
</reference>
<dbReference type="EMBL" id="PDHH01000003">
    <property type="protein sequence ID" value="PSM52125.1"/>
    <property type="molecule type" value="Genomic_DNA"/>
</dbReference>
<evidence type="ECO:0008006" key="3">
    <source>
        <dbReference type="Google" id="ProtNLM"/>
    </source>
</evidence>
<accession>A0A2P8R0V1</accession>
<dbReference type="Proteomes" id="UP000240535">
    <property type="component" value="Unassembled WGS sequence"/>
</dbReference>
<comment type="caution">
    <text evidence="1">The sequence shown here is derived from an EMBL/GenBank/DDBJ whole genome shotgun (WGS) entry which is preliminary data.</text>
</comment>
<proteinExistence type="predicted"/>
<name>A0A2P8R0V1_9BACT</name>
<keyword evidence="2" id="KW-1185">Reference proteome</keyword>
<evidence type="ECO:0000313" key="1">
    <source>
        <dbReference type="EMBL" id="PSM52125.1"/>
    </source>
</evidence>
<dbReference type="AlphaFoldDB" id="A0A2P8R0V1"/>
<dbReference type="OrthoDB" id="5373103at2"/>
<organism evidence="1 2">
    <name type="scientific">Campylobacter blaseri</name>
    <dbReference type="NCBI Taxonomy" id="2042961"/>
    <lineage>
        <taxon>Bacteria</taxon>
        <taxon>Pseudomonadati</taxon>
        <taxon>Campylobacterota</taxon>
        <taxon>Epsilonproteobacteria</taxon>
        <taxon>Campylobacterales</taxon>
        <taxon>Campylobacteraceae</taxon>
        <taxon>Campylobacter</taxon>
    </lineage>
</organism>